<organism evidence="2 3">
    <name type="scientific">Colletotrichum kahawae</name>
    <name type="common">Coffee berry disease fungus</name>
    <dbReference type="NCBI Taxonomy" id="34407"/>
    <lineage>
        <taxon>Eukaryota</taxon>
        <taxon>Fungi</taxon>
        <taxon>Dikarya</taxon>
        <taxon>Ascomycota</taxon>
        <taxon>Pezizomycotina</taxon>
        <taxon>Sordariomycetes</taxon>
        <taxon>Hypocreomycetidae</taxon>
        <taxon>Glomerellales</taxon>
        <taxon>Glomerellaceae</taxon>
        <taxon>Colletotrichum</taxon>
        <taxon>Colletotrichum gloeosporioides species complex</taxon>
    </lineage>
</organism>
<evidence type="ECO:0000313" key="2">
    <source>
        <dbReference type="EMBL" id="KAK2729604.1"/>
    </source>
</evidence>
<accession>A0AAD9XWQ1</accession>
<dbReference type="AlphaFoldDB" id="A0AAD9XWQ1"/>
<comment type="caution">
    <text evidence="2">The sequence shown here is derived from an EMBL/GenBank/DDBJ whole genome shotgun (WGS) entry which is preliminary data.</text>
</comment>
<evidence type="ECO:0000313" key="3">
    <source>
        <dbReference type="Proteomes" id="UP001281614"/>
    </source>
</evidence>
<sequence length="132" mass="14563">MAIGTSRGLELQLDDEGSHRTRRVRQELEDPEHFALQVVIRSDAALPWTNGKSVGGPGRYETPNHHCQHHTSHFVADFRAISHFNTLLSATLKLSKNAPTRISILSSESGISLAKRRLSADDNIASHLPVHA</sequence>
<reference evidence="2" key="1">
    <citation type="submission" date="2023-02" db="EMBL/GenBank/DDBJ databases">
        <title>Colletotrichum kahawae CIFC_Que2 genome sequencing and assembly.</title>
        <authorList>
            <person name="Baroncelli R."/>
        </authorList>
    </citation>
    <scope>NUCLEOTIDE SEQUENCE</scope>
    <source>
        <strain evidence="2">CIFC_Que2</strain>
    </source>
</reference>
<keyword evidence="3" id="KW-1185">Reference proteome</keyword>
<gene>
    <name evidence="2" type="ORF">CKAH01_02578</name>
</gene>
<evidence type="ECO:0000256" key="1">
    <source>
        <dbReference type="SAM" id="MobiDB-lite"/>
    </source>
</evidence>
<dbReference type="Proteomes" id="UP001281614">
    <property type="component" value="Unassembled WGS sequence"/>
</dbReference>
<dbReference type="EMBL" id="VYYT01000776">
    <property type="protein sequence ID" value="KAK2729604.1"/>
    <property type="molecule type" value="Genomic_DNA"/>
</dbReference>
<protein>
    <submittedName>
        <fullName evidence="2">Uncharacterized protein</fullName>
    </submittedName>
</protein>
<proteinExistence type="predicted"/>
<name>A0AAD9XWQ1_COLKA</name>
<feature type="region of interest" description="Disordered" evidence="1">
    <location>
        <begin position="1"/>
        <end position="23"/>
    </location>
</feature>